<evidence type="ECO:0000259" key="9">
    <source>
        <dbReference type="Pfam" id="PF07978"/>
    </source>
</evidence>
<dbReference type="FunFam" id="3.30.70.100:FF:000004">
    <property type="entry name" value="NIPSNAP family protein"/>
    <property type="match status" value="1"/>
</dbReference>
<dbReference type="InterPro" id="IPR023407">
    <property type="entry name" value="Ribosomal_eS27_Zn-bd_dom_sf"/>
</dbReference>
<keyword evidence="5" id="KW-0689">Ribosomal protein</keyword>
<evidence type="ECO:0000256" key="7">
    <source>
        <dbReference type="SAM" id="MobiDB-lite"/>
    </source>
</evidence>
<dbReference type="InterPro" id="IPR000592">
    <property type="entry name" value="Ribosomal_eS27"/>
</dbReference>
<evidence type="ECO:0000256" key="3">
    <source>
        <dbReference type="ARBA" id="ARBA00010919"/>
    </source>
</evidence>
<dbReference type="PANTHER" id="PTHR21017:SF17">
    <property type="entry name" value="PROTEIN NIPSNAP"/>
    <property type="match status" value="1"/>
</dbReference>
<feature type="region of interest" description="Disordered" evidence="7">
    <location>
        <begin position="295"/>
        <end position="320"/>
    </location>
</feature>
<evidence type="ECO:0000256" key="1">
    <source>
        <dbReference type="ARBA" id="ARBA00001947"/>
    </source>
</evidence>
<dbReference type="GO" id="GO:0005840">
    <property type="term" value="C:ribosome"/>
    <property type="evidence" value="ECO:0007669"/>
    <property type="project" value="UniProtKB-KW"/>
</dbReference>
<evidence type="ECO:0000256" key="5">
    <source>
        <dbReference type="ARBA" id="ARBA00022980"/>
    </source>
</evidence>
<feature type="region of interest" description="Disordered" evidence="7">
    <location>
        <begin position="385"/>
        <end position="404"/>
    </location>
</feature>
<dbReference type="GO" id="GO:0006412">
    <property type="term" value="P:translation"/>
    <property type="evidence" value="ECO:0007669"/>
    <property type="project" value="InterPro"/>
</dbReference>
<feature type="chain" id="PRO_5002430734" description="NIPSNAP domain-containing protein" evidence="8">
    <location>
        <begin position="35"/>
        <end position="647"/>
    </location>
</feature>
<evidence type="ECO:0000256" key="4">
    <source>
        <dbReference type="ARBA" id="ARBA00022833"/>
    </source>
</evidence>
<proteinExistence type="inferred from homology"/>
<comment type="cofactor">
    <cofactor evidence="1">
        <name>Zn(2+)</name>
        <dbReference type="ChEBI" id="CHEBI:29105"/>
    </cofactor>
</comment>
<dbReference type="InterPro" id="IPR051557">
    <property type="entry name" value="NipSnap_domain"/>
</dbReference>
<accession>A0A0E9NKU1</accession>
<reference evidence="10 11" key="2">
    <citation type="journal article" date="2014" name="J. Gen. Appl. Microbiol.">
        <title>The early diverging ascomycetous budding yeast Saitoella complicata has three histone deacetylases belonging to the Clr6, Hos2, and Rpd3 lineages.</title>
        <authorList>
            <person name="Nishida H."/>
            <person name="Matsumoto T."/>
            <person name="Kondo S."/>
            <person name="Hamamoto M."/>
            <person name="Yoshikawa H."/>
        </authorList>
    </citation>
    <scope>NUCLEOTIDE SEQUENCE [LARGE SCALE GENOMIC DNA]</scope>
    <source>
        <strain evidence="10 11">NRRL Y-17804</strain>
    </source>
</reference>
<dbReference type="Pfam" id="PF01667">
    <property type="entry name" value="Ribosomal_S27e"/>
    <property type="match status" value="1"/>
</dbReference>
<dbReference type="GO" id="GO:0005739">
    <property type="term" value="C:mitochondrion"/>
    <property type="evidence" value="ECO:0007669"/>
    <property type="project" value="TreeGrafter"/>
</dbReference>
<dbReference type="STRING" id="698492.A0A0E9NKU1"/>
<name>A0A0E9NKU1_SAICN</name>
<dbReference type="AlphaFoldDB" id="A0A0E9NKU1"/>
<feature type="domain" description="NIPSNAP" evidence="9">
    <location>
        <begin position="437"/>
        <end position="535"/>
    </location>
</feature>
<evidence type="ECO:0000256" key="2">
    <source>
        <dbReference type="ARBA" id="ARBA00005291"/>
    </source>
</evidence>
<keyword evidence="8" id="KW-0732">Signal</keyword>
<keyword evidence="6" id="KW-0687">Ribonucleoprotein</keyword>
<protein>
    <recommendedName>
        <fullName evidence="9">NIPSNAP domain-containing protein</fullName>
    </recommendedName>
</protein>
<dbReference type="SUPFAM" id="SSF54909">
    <property type="entry name" value="Dimeric alpha+beta barrel"/>
    <property type="match status" value="2"/>
</dbReference>
<evidence type="ECO:0000313" key="10">
    <source>
        <dbReference type="EMBL" id="GAO50321.1"/>
    </source>
</evidence>
<evidence type="ECO:0000313" key="11">
    <source>
        <dbReference type="Proteomes" id="UP000033140"/>
    </source>
</evidence>
<comment type="similarity">
    <text evidence="3">Belongs to the eukaryotic ribosomal protein eS27 family.</text>
</comment>
<dbReference type="GO" id="GO:0000423">
    <property type="term" value="P:mitophagy"/>
    <property type="evidence" value="ECO:0007669"/>
    <property type="project" value="UniProtKB-ARBA"/>
</dbReference>
<gene>
    <name evidence="10" type="ORF">G7K_4451-t2</name>
</gene>
<reference evidence="10 11" key="1">
    <citation type="journal article" date="2011" name="J. Gen. Appl. Microbiol.">
        <title>Draft genome sequencing of the enigmatic yeast Saitoella complicata.</title>
        <authorList>
            <person name="Nishida H."/>
            <person name="Hamamoto M."/>
            <person name="Sugiyama J."/>
        </authorList>
    </citation>
    <scope>NUCLEOTIDE SEQUENCE [LARGE SCALE GENOMIC DNA]</scope>
    <source>
        <strain evidence="10 11">NRRL Y-17804</strain>
    </source>
</reference>
<sequence length="647" mass="73615">MRQLNAPLDRNPFCRPFFLVLLICHFKLLNDSAAHPSQQEINKSKWFSLSTFLTPPPPTRPSSTSSSSLSRAPAPSSWTSSAPDASTSPLYVFPLFVEVWRFRCGYAVLRRWRFGRVDGHGWAWIHWFEESHYEDVISVFSHAQTVVLCGSCATVLCQPTGGKCRLTEGCSFRRKHVSHNCPVVLPHGADYACVEVSCLWLGSILVVMFDFLFSFQQMDKSCRPEICSVPILSNLILSARMCDGSQQLSRIAHPPSLRVPYICFVARGPSTAGRPSGVPHTAVVLRRCANRNCRSVRRQGSPRPPPPASSNQQHPLYTLRLPTPVVRLPSSKYNMTTSRSISRLATALPRLTPASFAVRPFTSKTADLFPKRKASLPNLGNFLPWTKNKSDDPSNPGEKGSGIVSSLLYGTPEAHEDAKVLEQGFSKKLGRGKYVHEIIEHKVKPDRVEEYLELIEKTYPKLAANPANNAHHVGSWRTVIGELDSFIHIWEYKGYSGYHETIRRLNEDPMYSDYLETIPAYISSRHNDFMQEFAFWPTSSPRTMGGVFELRTYDLRPGNLLQWETAWRRGLECRKQVMQPVGAWFTQMGRLNRVHHLWQFENLQTRKKQREECWQMEGWAETVHETVPLMDKMESRILVPLDFSPLK</sequence>
<dbReference type="GO" id="GO:0003735">
    <property type="term" value="F:structural constituent of ribosome"/>
    <property type="evidence" value="ECO:0007669"/>
    <property type="project" value="InterPro"/>
</dbReference>
<dbReference type="PANTHER" id="PTHR21017">
    <property type="entry name" value="NIPSNAP-RELATED"/>
    <property type="match status" value="1"/>
</dbReference>
<dbReference type="InterPro" id="IPR012577">
    <property type="entry name" value="NIPSNAP"/>
</dbReference>
<dbReference type="Gene3D" id="3.30.70.100">
    <property type="match status" value="2"/>
</dbReference>
<feature type="signal peptide" evidence="8">
    <location>
        <begin position="1"/>
        <end position="34"/>
    </location>
</feature>
<comment type="caution">
    <text evidence="10">The sequence shown here is derived from an EMBL/GenBank/DDBJ whole genome shotgun (WGS) entry which is preliminary data.</text>
</comment>
<evidence type="ECO:0000256" key="6">
    <source>
        <dbReference type="ARBA" id="ARBA00023274"/>
    </source>
</evidence>
<dbReference type="InterPro" id="IPR011332">
    <property type="entry name" value="Ribosomal_zn-bd"/>
</dbReference>
<comment type="similarity">
    <text evidence="2">Belongs to the NipSnap family.</text>
</comment>
<organism evidence="10 11">
    <name type="scientific">Saitoella complicata (strain BCRC 22490 / CBS 7301 / JCM 7358 / NBRC 10748 / NRRL Y-17804)</name>
    <dbReference type="NCBI Taxonomy" id="698492"/>
    <lineage>
        <taxon>Eukaryota</taxon>
        <taxon>Fungi</taxon>
        <taxon>Dikarya</taxon>
        <taxon>Ascomycota</taxon>
        <taxon>Taphrinomycotina</taxon>
        <taxon>Taphrinomycotina incertae sedis</taxon>
        <taxon>Saitoella</taxon>
    </lineage>
</organism>
<evidence type="ECO:0000256" key="8">
    <source>
        <dbReference type="SAM" id="SignalP"/>
    </source>
</evidence>
<dbReference type="InterPro" id="IPR011008">
    <property type="entry name" value="Dimeric_a/b-barrel"/>
</dbReference>
<dbReference type="EMBL" id="BACD03000031">
    <property type="protein sequence ID" value="GAO50321.1"/>
    <property type="molecule type" value="Genomic_DNA"/>
</dbReference>
<dbReference type="Pfam" id="PF07978">
    <property type="entry name" value="NIPSNAP"/>
    <property type="match status" value="2"/>
</dbReference>
<dbReference type="SUPFAM" id="SSF57829">
    <property type="entry name" value="Zn-binding ribosomal proteins"/>
    <property type="match status" value="1"/>
</dbReference>
<keyword evidence="11" id="KW-1185">Reference proteome</keyword>
<dbReference type="Gene3D" id="2.20.25.100">
    <property type="entry name" value="Zn-binding ribosomal proteins"/>
    <property type="match status" value="1"/>
</dbReference>
<reference evidence="10 11" key="3">
    <citation type="journal article" date="2015" name="Genome Announc.">
        <title>Draft Genome Sequence of the Archiascomycetous Yeast Saitoella complicata.</title>
        <authorList>
            <person name="Yamauchi K."/>
            <person name="Kondo S."/>
            <person name="Hamamoto M."/>
            <person name="Takahashi Y."/>
            <person name="Ogura Y."/>
            <person name="Hayashi T."/>
            <person name="Nishida H."/>
        </authorList>
    </citation>
    <scope>NUCLEOTIDE SEQUENCE [LARGE SCALE GENOMIC DNA]</scope>
    <source>
        <strain evidence="10 11">NRRL Y-17804</strain>
    </source>
</reference>
<dbReference type="GO" id="GO:1990904">
    <property type="term" value="C:ribonucleoprotein complex"/>
    <property type="evidence" value="ECO:0007669"/>
    <property type="project" value="UniProtKB-KW"/>
</dbReference>
<feature type="domain" description="NIPSNAP" evidence="9">
    <location>
        <begin position="548"/>
        <end position="645"/>
    </location>
</feature>
<keyword evidence="4" id="KW-0862">Zinc</keyword>
<dbReference type="Proteomes" id="UP000033140">
    <property type="component" value="Unassembled WGS sequence"/>
</dbReference>